<protein>
    <submittedName>
        <fullName evidence="2">Uncharacterized protein</fullName>
    </submittedName>
</protein>
<name>Q67VP9_ORYSJ</name>
<feature type="compositionally biased region" description="Basic and acidic residues" evidence="1">
    <location>
        <begin position="50"/>
        <end position="63"/>
    </location>
</feature>
<dbReference type="Proteomes" id="UP000000763">
    <property type="component" value="Chromosome 6"/>
</dbReference>
<evidence type="ECO:0000313" key="3">
    <source>
        <dbReference type="Proteomes" id="UP000000763"/>
    </source>
</evidence>
<accession>Q67VP9</accession>
<gene>
    <name evidence="2" type="primary">OSJNBb0061B07.11</name>
</gene>
<reference evidence="3" key="1">
    <citation type="journal article" date="2005" name="Nature">
        <title>The map-based sequence of the rice genome.</title>
        <authorList>
            <consortium name="International rice genome sequencing project (IRGSP)"/>
            <person name="Matsumoto T."/>
            <person name="Wu J."/>
            <person name="Kanamori H."/>
            <person name="Katayose Y."/>
            <person name="Fujisawa M."/>
            <person name="Namiki N."/>
            <person name="Mizuno H."/>
            <person name="Yamamoto K."/>
            <person name="Antonio B.A."/>
            <person name="Baba T."/>
            <person name="Sakata K."/>
            <person name="Nagamura Y."/>
            <person name="Aoki H."/>
            <person name="Arikawa K."/>
            <person name="Arita K."/>
            <person name="Bito T."/>
            <person name="Chiden Y."/>
            <person name="Fujitsuka N."/>
            <person name="Fukunaka R."/>
            <person name="Hamada M."/>
            <person name="Harada C."/>
            <person name="Hayashi A."/>
            <person name="Hijishita S."/>
            <person name="Honda M."/>
            <person name="Hosokawa S."/>
            <person name="Ichikawa Y."/>
            <person name="Idonuma A."/>
            <person name="Iijima M."/>
            <person name="Ikeda M."/>
            <person name="Ikeno M."/>
            <person name="Ito K."/>
            <person name="Ito S."/>
            <person name="Ito T."/>
            <person name="Ito Y."/>
            <person name="Ito Y."/>
            <person name="Iwabuchi A."/>
            <person name="Kamiya K."/>
            <person name="Karasawa W."/>
            <person name="Kurita K."/>
            <person name="Katagiri S."/>
            <person name="Kikuta A."/>
            <person name="Kobayashi H."/>
            <person name="Kobayashi N."/>
            <person name="Machita K."/>
            <person name="Maehara T."/>
            <person name="Masukawa M."/>
            <person name="Mizubayashi T."/>
            <person name="Mukai Y."/>
            <person name="Nagasaki H."/>
            <person name="Nagata Y."/>
            <person name="Naito S."/>
            <person name="Nakashima M."/>
            <person name="Nakama Y."/>
            <person name="Nakamichi Y."/>
            <person name="Nakamura M."/>
            <person name="Meguro A."/>
            <person name="Negishi M."/>
            <person name="Ohta I."/>
            <person name="Ohta T."/>
            <person name="Okamoto M."/>
            <person name="Ono N."/>
            <person name="Saji S."/>
            <person name="Sakaguchi M."/>
            <person name="Sakai K."/>
            <person name="Shibata M."/>
            <person name="Shimokawa T."/>
            <person name="Song J."/>
            <person name="Takazaki Y."/>
            <person name="Terasawa K."/>
            <person name="Tsugane M."/>
            <person name="Tsuji K."/>
            <person name="Ueda S."/>
            <person name="Waki K."/>
            <person name="Yamagata H."/>
            <person name="Yamamoto M."/>
            <person name="Yamamoto S."/>
            <person name="Yamane H."/>
            <person name="Yoshiki S."/>
            <person name="Yoshihara R."/>
            <person name="Yukawa K."/>
            <person name="Zhong H."/>
            <person name="Yano M."/>
            <person name="Yuan Q."/>
            <person name="Ouyang S."/>
            <person name="Liu J."/>
            <person name="Jones K.M."/>
            <person name="Gansberger K."/>
            <person name="Moffat K."/>
            <person name="Hill J."/>
            <person name="Bera J."/>
            <person name="Fadrosh D."/>
            <person name="Jin S."/>
            <person name="Johri S."/>
            <person name="Kim M."/>
            <person name="Overton L."/>
            <person name="Reardon M."/>
            <person name="Tsitrin T."/>
            <person name="Vuong H."/>
            <person name="Weaver B."/>
            <person name="Ciecko A."/>
            <person name="Tallon L."/>
            <person name="Jackson J."/>
            <person name="Pai G."/>
            <person name="Aken S.V."/>
            <person name="Utterback T."/>
            <person name="Reidmuller S."/>
            <person name="Feldblyum T."/>
            <person name="Hsiao J."/>
            <person name="Zismann V."/>
            <person name="Iobst S."/>
            <person name="de Vazeille A.R."/>
            <person name="Buell C.R."/>
            <person name="Ying K."/>
            <person name="Li Y."/>
            <person name="Lu T."/>
            <person name="Huang Y."/>
            <person name="Zhao Q."/>
            <person name="Feng Q."/>
            <person name="Zhang L."/>
            <person name="Zhu J."/>
            <person name="Weng Q."/>
            <person name="Mu J."/>
            <person name="Lu Y."/>
            <person name="Fan D."/>
            <person name="Liu Y."/>
            <person name="Guan J."/>
            <person name="Zhang Y."/>
            <person name="Yu S."/>
            <person name="Liu X."/>
            <person name="Zhang Y."/>
            <person name="Hong G."/>
            <person name="Han B."/>
            <person name="Choisne N."/>
            <person name="Demange N."/>
            <person name="Orjeda G."/>
            <person name="Samain S."/>
            <person name="Cattolico L."/>
            <person name="Pelletier E."/>
            <person name="Couloux A."/>
            <person name="Segurens B."/>
            <person name="Wincker P."/>
            <person name="D'Hont A."/>
            <person name="Scarpelli C."/>
            <person name="Weissenbach J."/>
            <person name="Salanoubat M."/>
            <person name="Quetier F."/>
            <person name="Yu Y."/>
            <person name="Kim H.R."/>
            <person name="Rambo T."/>
            <person name="Currie J."/>
            <person name="Collura K."/>
            <person name="Luo M."/>
            <person name="Yang T."/>
            <person name="Ammiraju J.S.S."/>
            <person name="Engler F."/>
            <person name="Soderlund C."/>
            <person name="Wing R.A."/>
            <person name="Palmer L.E."/>
            <person name="de la Bastide M."/>
            <person name="Spiegel L."/>
            <person name="Nascimento L."/>
            <person name="Zutavern T."/>
            <person name="O'Shaughnessy A."/>
            <person name="Dike S."/>
            <person name="Dedhia N."/>
            <person name="Preston R."/>
            <person name="Balija V."/>
            <person name="McCombie W.R."/>
            <person name="Chow T."/>
            <person name="Chen H."/>
            <person name="Chung M."/>
            <person name="Chen C."/>
            <person name="Shaw J."/>
            <person name="Wu H."/>
            <person name="Hsiao K."/>
            <person name="Chao Y."/>
            <person name="Chu M."/>
            <person name="Cheng C."/>
            <person name="Hour A."/>
            <person name="Lee P."/>
            <person name="Lin S."/>
            <person name="Lin Y."/>
            <person name="Liou J."/>
            <person name="Liu S."/>
            <person name="Hsing Y."/>
            <person name="Raghuvanshi S."/>
            <person name="Mohanty A."/>
            <person name="Bharti A.K."/>
            <person name="Gaur A."/>
            <person name="Gupta V."/>
            <person name="Kumar D."/>
            <person name="Ravi V."/>
            <person name="Vij S."/>
            <person name="Kapur A."/>
            <person name="Khurana P."/>
            <person name="Khurana P."/>
            <person name="Khurana J.P."/>
            <person name="Tyagi A.K."/>
            <person name="Gaikwad K."/>
            <person name="Singh A."/>
            <person name="Dalal V."/>
            <person name="Srivastava S."/>
            <person name="Dixit A."/>
            <person name="Pal A.K."/>
            <person name="Ghazi I.A."/>
            <person name="Yadav M."/>
            <person name="Pandit A."/>
            <person name="Bhargava A."/>
            <person name="Sureshbabu K."/>
            <person name="Batra K."/>
            <person name="Sharma T.R."/>
            <person name="Mohapatra T."/>
            <person name="Singh N.K."/>
            <person name="Messing J."/>
            <person name="Nelson A.B."/>
            <person name="Fuks G."/>
            <person name="Kavchok S."/>
            <person name="Keizer G."/>
            <person name="Linton E."/>
            <person name="Llaca V."/>
            <person name="Song R."/>
            <person name="Tanyolac B."/>
            <person name="Young S."/>
            <person name="Ho-Il K."/>
            <person name="Hahn J.H."/>
            <person name="Sangsakoo G."/>
            <person name="Vanavichit A."/>
            <person name="de Mattos Luiz.A.T."/>
            <person name="Zimmer P.D."/>
            <person name="Malone G."/>
            <person name="Dellagostin O."/>
            <person name="de Oliveira A.C."/>
            <person name="Bevan M."/>
            <person name="Bancroft I."/>
            <person name="Minx P."/>
            <person name="Cordum H."/>
            <person name="Wilson R."/>
            <person name="Cheng Z."/>
            <person name="Jin W."/>
            <person name="Jiang J."/>
            <person name="Leong S.A."/>
            <person name="Iwama H."/>
            <person name="Gojobori T."/>
            <person name="Itoh T."/>
            <person name="Niimura Y."/>
            <person name="Fujii Y."/>
            <person name="Habara T."/>
            <person name="Sakai H."/>
            <person name="Sato Y."/>
            <person name="Wilson G."/>
            <person name="Kumar K."/>
            <person name="McCouch S."/>
            <person name="Juretic N."/>
            <person name="Hoen D."/>
            <person name="Wright S."/>
            <person name="Bruskiewich R."/>
            <person name="Bureau T."/>
            <person name="Miyao A."/>
            <person name="Hirochika H."/>
            <person name="Nishikawa T."/>
            <person name="Kadowaki K."/>
            <person name="Sugiura M."/>
            <person name="Burr B."/>
            <person name="Sasaki T."/>
        </authorList>
    </citation>
    <scope>NUCLEOTIDE SEQUENCE [LARGE SCALE GENOMIC DNA]</scope>
    <source>
        <strain evidence="3">cv. Nipponbare</strain>
    </source>
</reference>
<evidence type="ECO:0000313" key="2">
    <source>
        <dbReference type="EMBL" id="BAD37770.1"/>
    </source>
</evidence>
<dbReference type="AlphaFoldDB" id="Q67VP9"/>
<organism evidence="2 3">
    <name type="scientific">Oryza sativa subsp. japonica</name>
    <name type="common">Rice</name>
    <dbReference type="NCBI Taxonomy" id="39947"/>
    <lineage>
        <taxon>Eukaryota</taxon>
        <taxon>Viridiplantae</taxon>
        <taxon>Streptophyta</taxon>
        <taxon>Embryophyta</taxon>
        <taxon>Tracheophyta</taxon>
        <taxon>Spermatophyta</taxon>
        <taxon>Magnoliopsida</taxon>
        <taxon>Liliopsida</taxon>
        <taxon>Poales</taxon>
        <taxon>Poaceae</taxon>
        <taxon>BOP clade</taxon>
        <taxon>Oryzoideae</taxon>
        <taxon>Oryzeae</taxon>
        <taxon>Oryzinae</taxon>
        <taxon>Oryza</taxon>
        <taxon>Oryza sativa</taxon>
    </lineage>
</organism>
<sequence length="107" mass="11923">MALGWFARNQLNSRRAFRTGGAGFFSGAPARRRAICVSGVGCHSRSRWRARPEEDGGGGRRGDGFVGLRRQRIRAGIRAIIVVAWAIDRRETDLTEPDRDHGERVGY</sequence>
<proteinExistence type="predicted"/>
<evidence type="ECO:0000256" key="1">
    <source>
        <dbReference type="SAM" id="MobiDB-lite"/>
    </source>
</evidence>
<feature type="region of interest" description="Disordered" evidence="1">
    <location>
        <begin position="45"/>
        <end position="65"/>
    </location>
</feature>
<reference evidence="3" key="2">
    <citation type="journal article" date="2008" name="Nucleic Acids Res.">
        <title>The rice annotation project database (RAP-DB): 2008 update.</title>
        <authorList>
            <consortium name="The rice annotation project (RAP)"/>
        </authorList>
    </citation>
    <scope>GENOME REANNOTATION</scope>
    <source>
        <strain evidence="3">cv. Nipponbare</strain>
    </source>
</reference>
<dbReference type="EMBL" id="AP004785">
    <property type="protein sequence ID" value="BAD37770.1"/>
    <property type="molecule type" value="Genomic_DNA"/>
</dbReference>